<feature type="domain" description="DUF3846" evidence="1">
    <location>
        <begin position="7"/>
        <end position="134"/>
    </location>
</feature>
<organism evidence="2 3">
    <name type="scientific">Adlercreutzia equolifaciens subsp. celatus</name>
    <dbReference type="NCBI Taxonomy" id="394340"/>
    <lineage>
        <taxon>Bacteria</taxon>
        <taxon>Bacillati</taxon>
        <taxon>Actinomycetota</taxon>
        <taxon>Coriobacteriia</taxon>
        <taxon>Eggerthellales</taxon>
        <taxon>Eggerthellaceae</taxon>
        <taxon>Adlercreutzia</taxon>
    </lineage>
</organism>
<dbReference type="Proteomes" id="UP000253805">
    <property type="component" value="Unassembled WGS sequence"/>
</dbReference>
<name>A0A369P4P6_9ACTN</name>
<dbReference type="InterPro" id="IPR024559">
    <property type="entry name" value="DUF3846"/>
</dbReference>
<accession>A0A369P4P6</accession>
<comment type="caution">
    <text evidence="2">The sequence shown here is derived from an EMBL/GenBank/DDBJ whole genome shotgun (WGS) entry which is preliminary data.</text>
</comment>
<gene>
    <name evidence="2" type="ORF">C1850_01155</name>
</gene>
<dbReference type="AlphaFoldDB" id="A0A369P4P6"/>
<reference evidence="2 3" key="1">
    <citation type="journal article" date="2018" name="Elife">
        <title>Discovery and characterization of a prevalent human gut bacterial enzyme sufficient for the inactivation of a family of plant toxins.</title>
        <authorList>
            <person name="Koppel N."/>
            <person name="Bisanz J.E."/>
            <person name="Pandelia M.E."/>
            <person name="Turnbaugh P.J."/>
            <person name="Balskus E.P."/>
        </authorList>
    </citation>
    <scope>NUCLEOTIDE SEQUENCE [LARGE SCALE GENOMIC DNA]</scope>
    <source>
        <strain evidence="2 3">OB21 GAM 11</strain>
    </source>
</reference>
<evidence type="ECO:0000313" key="2">
    <source>
        <dbReference type="EMBL" id="RDC47081.1"/>
    </source>
</evidence>
<proteinExistence type="predicted"/>
<dbReference type="Pfam" id="PF12957">
    <property type="entry name" value="DUF3846"/>
    <property type="match status" value="1"/>
</dbReference>
<dbReference type="EMBL" id="PPUT01000001">
    <property type="protein sequence ID" value="RDC47081.1"/>
    <property type="molecule type" value="Genomic_DNA"/>
</dbReference>
<dbReference type="RefSeq" id="WP_114548281.1">
    <property type="nucleotide sequence ID" value="NZ_PPUT01000001.1"/>
</dbReference>
<evidence type="ECO:0000313" key="3">
    <source>
        <dbReference type="Proteomes" id="UP000253805"/>
    </source>
</evidence>
<sequence length="158" mass="17072">MKRTLDVMVVPVGREPEFKTLEADENGSFLKALQGCVGGLIEPLPWLFDDAPAGYCNEEGALGATFLDANRAVYATKAMEDAGFLSQLDFRTPVREGDLFTIVFGDMVFTGFDPETGGSRDISPEECKRVRERFGGAGSIDSGASELLSVALAGRLRR</sequence>
<protein>
    <recommendedName>
        <fullName evidence="1">DUF3846 domain-containing protein</fullName>
    </recommendedName>
</protein>
<evidence type="ECO:0000259" key="1">
    <source>
        <dbReference type="Pfam" id="PF12957"/>
    </source>
</evidence>